<name>A0A1G6H2F0_9BURK</name>
<dbReference type="Proteomes" id="UP000198908">
    <property type="component" value="Unassembled WGS sequence"/>
</dbReference>
<dbReference type="EMBL" id="FMYQ01000001">
    <property type="protein sequence ID" value="SDB88323.1"/>
    <property type="molecule type" value="Genomic_DNA"/>
</dbReference>
<proteinExistence type="predicted"/>
<sequence length="152" mass="16666">MIQPGQILFHKDFKFTDGATKDKYLVVLGKSDHNVVVAKTTSKGSRYRNDFGCQSGNRFPAFYLPQGSCCFPVCTWICLDEFYELTVGGIDNLSSRIISGQINRFGSLADSIVRDIQFCAMNCDDITSVQEGTIRSSLAPDASANDNAVSQS</sequence>
<gene>
    <name evidence="1" type="ORF">SAMN05421548_101583</name>
</gene>
<reference evidence="2" key="1">
    <citation type="submission" date="2016-09" db="EMBL/GenBank/DDBJ databases">
        <authorList>
            <person name="Varghese N."/>
            <person name="Submissions S."/>
        </authorList>
    </citation>
    <scope>NUCLEOTIDE SEQUENCE [LARGE SCALE GENOMIC DNA]</scope>
    <source>
        <strain evidence="2">TNe-862</strain>
    </source>
</reference>
<organism evidence="1 2">
    <name type="scientific">Paraburkholderia lycopersici</name>
    <dbReference type="NCBI Taxonomy" id="416944"/>
    <lineage>
        <taxon>Bacteria</taxon>
        <taxon>Pseudomonadati</taxon>
        <taxon>Pseudomonadota</taxon>
        <taxon>Betaproteobacteria</taxon>
        <taxon>Burkholderiales</taxon>
        <taxon>Burkholderiaceae</taxon>
        <taxon>Paraburkholderia</taxon>
    </lineage>
</organism>
<protein>
    <submittedName>
        <fullName evidence="1">Uncharacterized protein</fullName>
    </submittedName>
</protein>
<dbReference type="OrthoDB" id="6873607at2"/>
<keyword evidence="2" id="KW-1185">Reference proteome</keyword>
<accession>A0A1G6H2F0</accession>
<evidence type="ECO:0000313" key="1">
    <source>
        <dbReference type="EMBL" id="SDB88323.1"/>
    </source>
</evidence>
<dbReference type="AlphaFoldDB" id="A0A1G6H2F0"/>
<evidence type="ECO:0000313" key="2">
    <source>
        <dbReference type="Proteomes" id="UP000198908"/>
    </source>
</evidence>
<dbReference type="RefSeq" id="WP_091994101.1">
    <property type="nucleotide sequence ID" value="NZ_FMYQ01000001.1"/>
</dbReference>